<reference evidence="3" key="1">
    <citation type="journal article" date="2019" name="Int. J. Syst. Evol. Microbiol.">
        <title>The Global Catalogue of Microorganisms (GCM) 10K type strain sequencing project: providing services to taxonomists for standard genome sequencing and annotation.</title>
        <authorList>
            <consortium name="The Broad Institute Genomics Platform"/>
            <consortium name="The Broad Institute Genome Sequencing Center for Infectious Disease"/>
            <person name="Wu L."/>
            <person name="Ma J."/>
        </authorList>
    </citation>
    <scope>NUCLEOTIDE SEQUENCE [LARGE SCALE GENOMIC DNA]</scope>
    <source>
        <strain evidence="3">CGMCC 1.19029</strain>
    </source>
</reference>
<evidence type="ECO:0000313" key="3">
    <source>
        <dbReference type="Proteomes" id="UP001595756"/>
    </source>
</evidence>
<dbReference type="PIRSF" id="PIRSF034586">
    <property type="entry name" value="Vir_effector_SfrC"/>
    <property type="match status" value="1"/>
</dbReference>
<sequence length="930" mass="101121">MKQVTDRQHQIRDQWTAVYEGAGQALGWIANTRSKSTPRLDSEADSLNLRLRQARNQARTLQRVATRPMTVGFFGLSQAGKSYLISALAAGVDGQLITNYGGQEIDFIAHVNPPGGGKEATGLVTRFSPTAQAGPADFPIELQLFREIELAKLFTNTYFNDFDQTRVDYRLDEDRIRTLLARFEGRDAQAPASSNGVDADNVVELYDYVRNNYRNQVAALETSYWPQVMRLAPVLNSDERAALFSILWGEQDALTQAYRALAQALNALGHAERAYAPLSALVQPDGQGGYRQDGSIMNVDTLERLGTARDTPMQVRPVALSASGEATLGNPVSISTAQLTALTAELTFPLIQAPARAAAQAVDLLDFPGYRGRLKITDMAAAGQDGSNPISQLILRSKVSYLFERYTDDQEMNGLVLCTSGIKQSDVNDVGPVLTRWIEKTQGLDAAERSRRVPGLMWAITMMDRRLEDVVKLPANALPESWSGLIQMCMTERFKQFDWLHQWTPDTPFNNTFLLRKPGMEASFLEEDANHRETGIRTGFEDRLDTAAAAYRDNAAIQRHIGAPVDTWNALMALNDGGLSRLGDHLEKIAPLDFKLERLEEQLHSVLDELVTKKLGSWLHQGGAGAGDQKRLKAEALVTELAPKTPVLSELLHALQPDQQALREIYLNGATEDDTASEQEDGADTSSAAAGQPAGGSPGLSSPFAAPAAGLSSPFAAKPAGLASPFAASATAAPAQAVERQSLDHQYARLVFKSWISHLRQFPQRSVQLHLLGLPKTLVDDLVDEIITAASRLHLEDTLKTVFLQRAQSGTRRDQLAARRALAASLLLGDFLADLGSASLPEDRQPENLWAQGQKAFTPVPEIPSGHLPSLPPQALDQALAFAQRWLSALYAAIIENAGHSAGSEISVVQNTALIQVIGTFPAAGVSHAA</sequence>
<name>A0ABV8RW79_9BURK</name>
<proteinExistence type="predicted"/>
<feature type="region of interest" description="Disordered" evidence="1">
    <location>
        <begin position="672"/>
        <end position="702"/>
    </location>
</feature>
<dbReference type="EMBL" id="JBHSDY010000003">
    <property type="protein sequence ID" value="MFC4297663.1"/>
    <property type="molecule type" value="Genomic_DNA"/>
</dbReference>
<dbReference type="InterPro" id="IPR017030">
    <property type="entry name" value="Vir_effector_SfrC"/>
</dbReference>
<comment type="caution">
    <text evidence="2">The sequence shown here is derived from an EMBL/GenBank/DDBJ whole genome shotgun (WGS) entry which is preliminary data.</text>
</comment>
<evidence type="ECO:0000256" key="1">
    <source>
        <dbReference type="SAM" id="MobiDB-lite"/>
    </source>
</evidence>
<organism evidence="2 3">
    <name type="scientific">Castellaniella hirudinis</name>
    <dbReference type="NCBI Taxonomy" id="1144617"/>
    <lineage>
        <taxon>Bacteria</taxon>
        <taxon>Pseudomonadati</taxon>
        <taxon>Pseudomonadota</taxon>
        <taxon>Betaproteobacteria</taxon>
        <taxon>Burkholderiales</taxon>
        <taxon>Alcaligenaceae</taxon>
        <taxon>Castellaniella</taxon>
    </lineage>
</organism>
<feature type="compositionally biased region" description="Acidic residues" evidence="1">
    <location>
        <begin position="672"/>
        <end position="683"/>
    </location>
</feature>
<keyword evidence="3" id="KW-1185">Reference proteome</keyword>
<evidence type="ECO:0000313" key="2">
    <source>
        <dbReference type="EMBL" id="MFC4297663.1"/>
    </source>
</evidence>
<protein>
    <submittedName>
        <fullName evidence="2">Virulence factor SrfC family protein</fullName>
    </submittedName>
</protein>
<dbReference type="Pfam" id="PF10139">
    <property type="entry name" value="Virul_Fac"/>
    <property type="match status" value="1"/>
</dbReference>
<dbReference type="Proteomes" id="UP001595756">
    <property type="component" value="Unassembled WGS sequence"/>
</dbReference>
<accession>A0ABV8RW79</accession>
<dbReference type="RefSeq" id="WP_376812216.1">
    <property type="nucleotide sequence ID" value="NZ_JBHSDY010000003.1"/>
</dbReference>
<gene>
    <name evidence="2" type="ORF">ACFO0J_06375</name>
</gene>